<dbReference type="InterPro" id="IPR014752">
    <property type="entry name" value="Arrestin-like_C"/>
</dbReference>
<protein>
    <recommendedName>
        <fullName evidence="2">Arrestin C-terminal-like domain-containing protein</fullName>
    </recommendedName>
</protein>
<evidence type="ECO:0000313" key="3">
    <source>
        <dbReference type="EMBL" id="CAL1529234.1"/>
    </source>
</evidence>
<organism evidence="3 4">
    <name type="scientific">Lymnaea stagnalis</name>
    <name type="common">Great pond snail</name>
    <name type="synonym">Helix stagnalis</name>
    <dbReference type="NCBI Taxonomy" id="6523"/>
    <lineage>
        <taxon>Eukaryota</taxon>
        <taxon>Metazoa</taxon>
        <taxon>Spiralia</taxon>
        <taxon>Lophotrochozoa</taxon>
        <taxon>Mollusca</taxon>
        <taxon>Gastropoda</taxon>
        <taxon>Heterobranchia</taxon>
        <taxon>Euthyneura</taxon>
        <taxon>Panpulmonata</taxon>
        <taxon>Hygrophila</taxon>
        <taxon>Lymnaeoidea</taxon>
        <taxon>Lymnaeidae</taxon>
        <taxon>Lymnaea</taxon>
    </lineage>
</organism>
<dbReference type="Pfam" id="PF02752">
    <property type="entry name" value="Arrestin_C"/>
    <property type="match status" value="1"/>
</dbReference>
<keyword evidence="4" id="KW-1185">Reference proteome</keyword>
<name>A0AAV2H6A1_LYMST</name>
<dbReference type="InterPro" id="IPR014756">
    <property type="entry name" value="Ig_E-set"/>
</dbReference>
<evidence type="ECO:0000256" key="1">
    <source>
        <dbReference type="ARBA" id="ARBA00005298"/>
    </source>
</evidence>
<dbReference type="PANTHER" id="PTHR11188">
    <property type="entry name" value="ARRESTIN DOMAIN CONTAINING PROTEIN"/>
    <property type="match status" value="1"/>
</dbReference>
<sequence>MGKLMLFEISFDPSKAVFIAGTIVRGTVKLELRDAMKMRAVRMTCLGRAYVHWSEVENVGHRGGRQRVETVDYTADEDYFQFRFQLWPKENAPEEANSLGPGQHTFPFQLQLPTDLPPSFEGAYGYIRYWAKATIDKPWKFDHHTKRAFTVIPNLDLNQEPGVSEPIQYRGELRTGCCCLPSGRFSGSITTNRKGFVPGSEIGLLSQIENHSGSTCWAEVNLKMHITYLAGRKFKQEKKVVSTVCKEMIPRGKTYTWKEKMRIPPLPPSHLKGCKLMKSQYLLQFRVGSDARCSWDEVEFEDEIIIGTLPFTNKAPLTAVARVQPSQTTLTVAPPEKEIENSGKPSYEECVLFGRVNIKDKDDTEHTLGELIFTPLYAFYSPRTPIRRGSSCLE</sequence>
<gene>
    <name evidence="3" type="ORF">GSLYS_00003389001</name>
</gene>
<dbReference type="Gene3D" id="2.60.40.640">
    <property type="match status" value="2"/>
</dbReference>
<accession>A0AAV2H6A1</accession>
<comment type="caution">
    <text evidence="3">The sequence shown here is derived from an EMBL/GenBank/DDBJ whole genome shotgun (WGS) entry which is preliminary data.</text>
</comment>
<evidence type="ECO:0000313" key="4">
    <source>
        <dbReference type="Proteomes" id="UP001497497"/>
    </source>
</evidence>
<dbReference type="SUPFAM" id="SSF81296">
    <property type="entry name" value="E set domains"/>
    <property type="match status" value="2"/>
</dbReference>
<dbReference type="InterPro" id="IPR050357">
    <property type="entry name" value="Arrestin_domain-protein"/>
</dbReference>
<dbReference type="GO" id="GO:0015031">
    <property type="term" value="P:protein transport"/>
    <property type="evidence" value="ECO:0007669"/>
    <property type="project" value="TreeGrafter"/>
</dbReference>
<reference evidence="3 4" key="1">
    <citation type="submission" date="2024-04" db="EMBL/GenBank/DDBJ databases">
        <authorList>
            <consortium name="Genoscope - CEA"/>
            <person name="William W."/>
        </authorList>
    </citation>
    <scope>NUCLEOTIDE SEQUENCE [LARGE SCALE GENOMIC DNA]</scope>
</reference>
<proteinExistence type="inferred from homology"/>
<dbReference type="InterPro" id="IPR011022">
    <property type="entry name" value="Arrestin_C-like"/>
</dbReference>
<dbReference type="PANTHER" id="PTHR11188:SF176">
    <property type="entry name" value="ARRESTIN DOMAIN-CONTAINING PROTEIN 1"/>
    <property type="match status" value="1"/>
</dbReference>
<feature type="domain" description="Arrestin C-terminal-like" evidence="2">
    <location>
        <begin position="181"/>
        <end position="311"/>
    </location>
</feature>
<evidence type="ECO:0000259" key="2">
    <source>
        <dbReference type="SMART" id="SM01017"/>
    </source>
</evidence>
<comment type="similarity">
    <text evidence="1">Belongs to the arrestin family.</text>
</comment>
<dbReference type="InterPro" id="IPR011021">
    <property type="entry name" value="Arrestin-like_N"/>
</dbReference>
<dbReference type="AlphaFoldDB" id="A0AAV2H6A1"/>
<dbReference type="Pfam" id="PF00339">
    <property type="entry name" value="Arrestin_N"/>
    <property type="match status" value="1"/>
</dbReference>
<dbReference type="GO" id="GO:0005737">
    <property type="term" value="C:cytoplasm"/>
    <property type="evidence" value="ECO:0007669"/>
    <property type="project" value="TreeGrafter"/>
</dbReference>
<dbReference type="SMART" id="SM01017">
    <property type="entry name" value="Arrestin_C"/>
    <property type="match status" value="1"/>
</dbReference>
<dbReference type="Proteomes" id="UP001497497">
    <property type="component" value="Unassembled WGS sequence"/>
</dbReference>
<dbReference type="EMBL" id="CAXITT010000045">
    <property type="protein sequence ID" value="CAL1529234.1"/>
    <property type="molecule type" value="Genomic_DNA"/>
</dbReference>